<feature type="coiled-coil region" evidence="9">
    <location>
        <begin position="334"/>
        <end position="364"/>
    </location>
</feature>
<dbReference type="VEuPathDB" id="TriTrypDB:Tb1125.2.2060"/>
<dbReference type="InterPro" id="IPR025932">
    <property type="entry name" value="Trypano_VSG_B_N_dom"/>
</dbReference>
<keyword evidence="3" id="KW-1003">Cell membrane</keyword>
<name>A0A1J0R5W9_9TRYP</name>
<protein>
    <submittedName>
        <fullName evidence="12">Variant surface glycoprotein 1125.435</fullName>
    </submittedName>
</protein>
<dbReference type="GO" id="GO:0098552">
    <property type="term" value="C:side of membrane"/>
    <property type="evidence" value="ECO:0007669"/>
    <property type="project" value="UniProtKB-KW"/>
</dbReference>
<evidence type="ECO:0000256" key="9">
    <source>
        <dbReference type="SAM" id="Coils"/>
    </source>
</evidence>
<feature type="signal peptide" evidence="10">
    <location>
        <begin position="1"/>
        <end position="24"/>
    </location>
</feature>
<keyword evidence="9" id="KW-0175">Coiled coil</keyword>
<dbReference type="VEuPathDB" id="TriTrypDB:Tb927.2.2060"/>
<keyword evidence="4" id="KW-0336">GPI-anchor</keyword>
<dbReference type="AlphaFoldDB" id="A0A1J0R5W9"/>
<feature type="domain" description="Trypanosome variant surface glycoprotein B-type N-terminal" evidence="11">
    <location>
        <begin position="23"/>
        <end position="358"/>
    </location>
</feature>
<dbReference type="VEuPathDB" id="TriTrypDB:Tb427_020007500"/>
<dbReference type="GO" id="GO:0005886">
    <property type="term" value="C:plasma membrane"/>
    <property type="evidence" value="ECO:0007669"/>
    <property type="project" value="UniProtKB-SubCell"/>
</dbReference>
<proteinExistence type="predicted"/>
<evidence type="ECO:0000256" key="7">
    <source>
        <dbReference type="ARBA" id="ARBA00023180"/>
    </source>
</evidence>
<evidence type="ECO:0000256" key="2">
    <source>
        <dbReference type="ARBA" id="ARBA00004609"/>
    </source>
</evidence>
<feature type="chain" id="PRO_5013131179" evidence="10">
    <location>
        <begin position="25"/>
        <end position="444"/>
    </location>
</feature>
<dbReference type="EMBL" id="KX699253">
    <property type="protein sequence ID" value="APD73209.1"/>
    <property type="molecule type" value="Genomic_DNA"/>
</dbReference>
<dbReference type="VEuPathDB" id="TriTrypDB:Tbg.972.2.670"/>
<comment type="function">
    <text evidence="1">VSG forms a coat on the surface of the parasite. The trypanosome evades the immune response of the host by expressing a series of antigenically distinct VSGs from an estimated 1000 VSG genes.</text>
</comment>
<dbReference type="Pfam" id="PF13206">
    <property type="entry name" value="VSG_B"/>
    <property type="match status" value="1"/>
</dbReference>
<evidence type="ECO:0000313" key="12">
    <source>
        <dbReference type="EMBL" id="APD73209.1"/>
    </source>
</evidence>
<evidence type="ECO:0000259" key="11">
    <source>
        <dbReference type="Pfam" id="PF13206"/>
    </source>
</evidence>
<evidence type="ECO:0000256" key="10">
    <source>
        <dbReference type="SAM" id="SignalP"/>
    </source>
</evidence>
<organism evidence="12">
    <name type="scientific">Trypanosoma brucei</name>
    <dbReference type="NCBI Taxonomy" id="5691"/>
    <lineage>
        <taxon>Eukaryota</taxon>
        <taxon>Discoba</taxon>
        <taxon>Euglenozoa</taxon>
        <taxon>Kinetoplastea</taxon>
        <taxon>Metakinetoplastina</taxon>
        <taxon>Trypanosomatida</taxon>
        <taxon>Trypanosomatidae</taxon>
        <taxon>Trypanosoma</taxon>
    </lineage>
</organism>
<keyword evidence="5 10" id="KW-0732">Signal</keyword>
<keyword evidence="8" id="KW-0449">Lipoprotein</keyword>
<evidence type="ECO:0000256" key="8">
    <source>
        <dbReference type="ARBA" id="ARBA00023288"/>
    </source>
</evidence>
<evidence type="ECO:0000256" key="5">
    <source>
        <dbReference type="ARBA" id="ARBA00022729"/>
    </source>
</evidence>
<keyword evidence="6" id="KW-0472">Membrane</keyword>
<sequence>MKATGCWVPLVVTVTGQLSCVVGAREPLVNEQEFGALCAMINFSQDLETQKLEESVKDSARHIGAIGLAVGLQSLSEAEDVENVQVGRQGEGGGGGGYWSFWEEAGTKLKGDKTRYIQWVEANFDILKKEKIKEAVENAHTCMKTNNNLWLKLKMSPINKSLSDALSGSNKADVMIKQHLEAVEVCGGKGGQPSVWAGKSLIVDLLCICGGSPMPNDRQQGCCEGCSTGANEDPWKPVEQSNTRWKHLAQRCKSIGTNEKLSSSSLSRATKVFLEVLKHSTAQKEGTKTFLGAASGEPQHGCTGHTQPGNGKCVQYPTEMVGNENPAVPWLLVLQQAATKIDKLREIEKKLKDILRNVESIKTSKLSQMPRSGISQLKDCTTCNKGRGQKGPSSGVECSECESQAECTHTGCNKREGNCIDIKRPPLASQADKISVPLWLFFLP</sequence>
<keyword evidence="7" id="KW-0325">Glycoprotein</keyword>
<accession>A0A1J0R5W9</accession>
<evidence type="ECO:0000256" key="1">
    <source>
        <dbReference type="ARBA" id="ARBA00002523"/>
    </source>
</evidence>
<evidence type="ECO:0000256" key="3">
    <source>
        <dbReference type="ARBA" id="ARBA00022475"/>
    </source>
</evidence>
<comment type="subcellular location">
    <subcellularLocation>
        <location evidence="2">Cell membrane</location>
        <topology evidence="2">Lipid-anchor</topology>
        <topology evidence="2">GPI-anchor</topology>
    </subcellularLocation>
</comment>
<reference evidence="12" key="1">
    <citation type="submission" date="2016-08" db="EMBL/GenBank/DDBJ databases">
        <title>VSG repertoire of Trypanosoma brucei EATRO 1125.</title>
        <authorList>
            <person name="Cross G.A."/>
        </authorList>
    </citation>
    <scope>NUCLEOTIDE SEQUENCE</scope>
    <source>
        <strain evidence="12">EATRO 1125</strain>
    </source>
</reference>
<evidence type="ECO:0000256" key="6">
    <source>
        <dbReference type="ARBA" id="ARBA00023136"/>
    </source>
</evidence>
<evidence type="ECO:0000256" key="4">
    <source>
        <dbReference type="ARBA" id="ARBA00022622"/>
    </source>
</evidence>